<evidence type="ECO:0000313" key="3">
    <source>
        <dbReference type="Proteomes" id="UP000575029"/>
    </source>
</evidence>
<feature type="non-terminal residue" evidence="2">
    <location>
        <position position="1"/>
    </location>
</feature>
<organism evidence="2 3">
    <name type="scientific">Grantiella picta</name>
    <dbReference type="NCBI Taxonomy" id="266360"/>
    <lineage>
        <taxon>Eukaryota</taxon>
        <taxon>Metazoa</taxon>
        <taxon>Chordata</taxon>
        <taxon>Craniata</taxon>
        <taxon>Vertebrata</taxon>
        <taxon>Euteleostomi</taxon>
        <taxon>Archelosauria</taxon>
        <taxon>Archosauria</taxon>
        <taxon>Dinosauria</taxon>
        <taxon>Saurischia</taxon>
        <taxon>Theropoda</taxon>
        <taxon>Coelurosauria</taxon>
        <taxon>Aves</taxon>
        <taxon>Neognathae</taxon>
        <taxon>Neoaves</taxon>
        <taxon>Telluraves</taxon>
        <taxon>Australaves</taxon>
        <taxon>Passeriformes</taxon>
        <taxon>Meliphagoidea</taxon>
        <taxon>Meliphagidae</taxon>
        <taxon>Grantiella</taxon>
    </lineage>
</organism>
<comment type="caution">
    <text evidence="2">The sequence shown here is derived from an EMBL/GenBank/DDBJ whole genome shotgun (WGS) entry which is preliminary data.</text>
</comment>
<dbReference type="EMBL" id="VZRM01009064">
    <property type="protein sequence ID" value="NWV44165.1"/>
    <property type="molecule type" value="Genomic_DNA"/>
</dbReference>
<proteinExistence type="predicted"/>
<feature type="compositionally biased region" description="Polar residues" evidence="1">
    <location>
        <begin position="20"/>
        <end position="37"/>
    </location>
</feature>
<reference evidence="2 3" key="1">
    <citation type="submission" date="2019-09" db="EMBL/GenBank/DDBJ databases">
        <title>Bird 10,000 Genomes (B10K) Project - Family phase.</title>
        <authorList>
            <person name="Zhang G."/>
        </authorList>
    </citation>
    <scope>NUCLEOTIDE SEQUENCE [LARGE SCALE GENOMIC DNA]</scope>
    <source>
        <strain evidence="2">B10K-DU-029-50</strain>
        <tissue evidence="2">Heart</tissue>
    </source>
</reference>
<evidence type="ECO:0000256" key="1">
    <source>
        <dbReference type="SAM" id="MobiDB-lite"/>
    </source>
</evidence>
<protein>
    <submittedName>
        <fullName evidence="2">FYB1 protein</fullName>
    </submittedName>
</protein>
<accession>A0A7K6F1G2</accession>
<feature type="compositionally biased region" description="Basic and acidic residues" evidence="1">
    <location>
        <begin position="94"/>
        <end position="103"/>
    </location>
</feature>
<dbReference type="AlphaFoldDB" id="A0A7K6F1G2"/>
<dbReference type="Proteomes" id="UP000575029">
    <property type="component" value="Unassembled WGS sequence"/>
</dbReference>
<sequence length="152" mass="16332">VTQENEPKPPVSKPPLAQKPSPNNKVSQNEDTSNKSGFLQRLSGPKTNLHAPQEAKEMNENINSDAEAAGSNSLKKALKPTGLRSSLSKGAPKNMEESTEEKGMISARNIFVNKIIQEESGSSFHKLHKMNTALAAAGPSGEPQEKEDGDRS</sequence>
<feature type="non-terminal residue" evidence="2">
    <location>
        <position position="152"/>
    </location>
</feature>
<evidence type="ECO:0000313" key="2">
    <source>
        <dbReference type="EMBL" id="NWV44165.1"/>
    </source>
</evidence>
<keyword evidence="3" id="KW-1185">Reference proteome</keyword>
<feature type="compositionally biased region" description="Polar residues" evidence="1">
    <location>
        <begin position="60"/>
        <end position="74"/>
    </location>
</feature>
<name>A0A7K6F1G2_9PASS</name>
<feature type="region of interest" description="Disordered" evidence="1">
    <location>
        <begin position="1"/>
        <end position="104"/>
    </location>
</feature>
<gene>
    <name evidence="2" type="primary">Fyb1</name>
    <name evidence="2" type="ORF">GRAPIC_R15632</name>
</gene>